<feature type="region of interest" description="Disordered" evidence="9">
    <location>
        <begin position="366"/>
        <end position="397"/>
    </location>
</feature>
<dbReference type="PANTHER" id="PTHR43289:SF6">
    <property type="entry name" value="SERINE_THREONINE-PROTEIN KINASE NEKL-3"/>
    <property type="match status" value="1"/>
</dbReference>
<dbReference type="InterPro" id="IPR011009">
    <property type="entry name" value="Kinase-like_dom_sf"/>
</dbReference>
<dbReference type="InterPro" id="IPR017441">
    <property type="entry name" value="Protein_kinase_ATP_BS"/>
</dbReference>
<evidence type="ECO:0000256" key="3">
    <source>
        <dbReference type="ARBA" id="ARBA00022679"/>
    </source>
</evidence>
<dbReference type="Gene3D" id="1.10.510.10">
    <property type="entry name" value="Transferase(Phosphotransferase) domain 1"/>
    <property type="match status" value="1"/>
</dbReference>
<feature type="domain" description="Protein kinase" evidence="11">
    <location>
        <begin position="14"/>
        <end position="275"/>
    </location>
</feature>
<keyword evidence="10" id="KW-0812">Transmembrane</keyword>
<feature type="compositionally biased region" description="Pro residues" evidence="9">
    <location>
        <begin position="385"/>
        <end position="395"/>
    </location>
</feature>
<evidence type="ECO:0000256" key="4">
    <source>
        <dbReference type="ARBA" id="ARBA00022741"/>
    </source>
</evidence>
<dbReference type="RefSeq" id="WP_151972368.1">
    <property type="nucleotide sequence ID" value="NZ_AP019860.1"/>
</dbReference>
<evidence type="ECO:0000256" key="5">
    <source>
        <dbReference type="ARBA" id="ARBA00022777"/>
    </source>
</evidence>
<keyword evidence="10" id="KW-1133">Transmembrane helix</keyword>
<dbReference type="CDD" id="cd14014">
    <property type="entry name" value="STKc_PknB_like"/>
    <property type="match status" value="1"/>
</dbReference>
<feature type="coiled-coil region" evidence="8">
    <location>
        <begin position="572"/>
        <end position="603"/>
    </location>
</feature>
<keyword evidence="10" id="KW-0472">Membrane</keyword>
<keyword evidence="13" id="KW-1185">Reference proteome</keyword>
<dbReference type="GO" id="GO:0004674">
    <property type="term" value="F:protein serine/threonine kinase activity"/>
    <property type="evidence" value="ECO:0007669"/>
    <property type="project" value="UniProtKB-KW"/>
</dbReference>
<keyword evidence="5 12" id="KW-0418">Kinase</keyword>
<organism evidence="12 13">
    <name type="scientific">Uabimicrobium amorphum</name>
    <dbReference type="NCBI Taxonomy" id="2596890"/>
    <lineage>
        <taxon>Bacteria</taxon>
        <taxon>Pseudomonadati</taxon>
        <taxon>Planctomycetota</taxon>
        <taxon>Candidatus Uabimicrobiia</taxon>
        <taxon>Candidatus Uabimicrobiales</taxon>
        <taxon>Candidatus Uabimicrobiaceae</taxon>
        <taxon>Candidatus Uabimicrobium</taxon>
    </lineage>
</organism>
<keyword evidence="8" id="KW-0175">Coiled coil</keyword>
<dbReference type="Gene3D" id="3.30.200.20">
    <property type="entry name" value="Phosphorylase Kinase, domain 1"/>
    <property type="match status" value="1"/>
</dbReference>
<evidence type="ECO:0000313" key="12">
    <source>
        <dbReference type="EMBL" id="BBM88148.1"/>
    </source>
</evidence>
<keyword evidence="6 7" id="KW-0067">ATP-binding</keyword>
<feature type="binding site" evidence="7">
    <location>
        <position position="43"/>
    </location>
    <ligand>
        <name>ATP</name>
        <dbReference type="ChEBI" id="CHEBI:30616"/>
    </ligand>
</feature>
<dbReference type="GO" id="GO:0005524">
    <property type="term" value="F:ATP binding"/>
    <property type="evidence" value="ECO:0007669"/>
    <property type="project" value="UniProtKB-UniRule"/>
</dbReference>
<dbReference type="PROSITE" id="PS50011">
    <property type="entry name" value="PROTEIN_KINASE_DOM"/>
    <property type="match status" value="1"/>
</dbReference>
<accession>A0A5S9F6W9</accession>
<dbReference type="KEGG" id="uam:UABAM_06564"/>
<protein>
    <recommendedName>
        <fullName evidence="1">non-specific serine/threonine protein kinase</fullName>
        <ecNumber evidence="1">2.7.11.1</ecNumber>
    </recommendedName>
</protein>
<dbReference type="PANTHER" id="PTHR43289">
    <property type="entry name" value="MITOGEN-ACTIVATED PROTEIN KINASE KINASE KINASE 20-RELATED"/>
    <property type="match status" value="1"/>
</dbReference>
<feature type="transmembrane region" description="Helical" evidence="10">
    <location>
        <begin position="404"/>
        <end position="423"/>
    </location>
</feature>
<evidence type="ECO:0000256" key="6">
    <source>
        <dbReference type="ARBA" id="ARBA00022840"/>
    </source>
</evidence>
<evidence type="ECO:0000256" key="1">
    <source>
        <dbReference type="ARBA" id="ARBA00012513"/>
    </source>
</evidence>
<dbReference type="InterPro" id="IPR000719">
    <property type="entry name" value="Prot_kinase_dom"/>
</dbReference>
<dbReference type="SUPFAM" id="SSF56112">
    <property type="entry name" value="Protein kinase-like (PK-like)"/>
    <property type="match status" value="1"/>
</dbReference>
<name>A0A5S9F6W9_UABAM</name>
<proteinExistence type="predicted"/>
<dbReference type="SMART" id="SM00220">
    <property type="entry name" value="S_TKc"/>
    <property type="match status" value="1"/>
</dbReference>
<dbReference type="EC" id="2.7.11.1" evidence="1"/>
<evidence type="ECO:0000256" key="10">
    <source>
        <dbReference type="SAM" id="Phobius"/>
    </source>
</evidence>
<evidence type="ECO:0000313" key="13">
    <source>
        <dbReference type="Proteomes" id="UP000326354"/>
    </source>
</evidence>
<evidence type="ECO:0000256" key="8">
    <source>
        <dbReference type="SAM" id="Coils"/>
    </source>
</evidence>
<keyword evidence="3" id="KW-0808">Transferase</keyword>
<dbReference type="PROSITE" id="PS00107">
    <property type="entry name" value="PROTEIN_KINASE_ATP"/>
    <property type="match status" value="1"/>
</dbReference>
<gene>
    <name evidence="12" type="ORF">UABAM_06564</name>
</gene>
<dbReference type="FunFam" id="1.10.510.10:FF:000021">
    <property type="entry name" value="Serine/threonine protein kinase"/>
    <property type="match status" value="1"/>
</dbReference>
<evidence type="ECO:0000259" key="11">
    <source>
        <dbReference type="PROSITE" id="PS50011"/>
    </source>
</evidence>
<reference evidence="12 13" key="1">
    <citation type="submission" date="2019-08" db="EMBL/GenBank/DDBJ databases">
        <title>Complete genome sequence of Candidatus Uab amorphum.</title>
        <authorList>
            <person name="Shiratori T."/>
            <person name="Suzuki S."/>
            <person name="Kakizawa Y."/>
            <person name="Ishida K."/>
        </authorList>
    </citation>
    <scope>NUCLEOTIDE SEQUENCE [LARGE SCALE GENOMIC DNA]</scope>
    <source>
        <strain evidence="12 13">SRT547</strain>
    </source>
</reference>
<keyword evidence="2" id="KW-0723">Serine/threonine-protein kinase</keyword>
<dbReference type="PROSITE" id="PS00108">
    <property type="entry name" value="PROTEIN_KINASE_ST"/>
    <property type="match status" value="1"/>
</dbReference>
<evidence type="ECO:0000256" key="2">
    <source>
        <dbReference type="ARBA" id="ARBA00022527"/>
    </source>
</evidence>
<evidence type="ECO:0000256" key="9">
    <source>
        <dbReference type="SAM" id="MobiDB-lite"/>
    </source>
</evidence>
<dbReference type="AlphaFoldDB" id="A0A5S9F6W9"/>
<dbReference type="InterPro" id="IPR008271">
    <property type="entry name" value="Ser/Thr_kinase_AS"/>
</dbReference>
<evidence type="ECO:0000256" key="7">
    <source>
        <dbReference type="PROSITE-ProRule" id="PRU10141"/>
    </source>
</evidence>
<sequence length="774" mass="87459">MHQAELIGQVIGGCRIDTLLGKGGMGYVFLAHHLNLDIPIALKLLNISMSSSPELIERFILEARAAAKLDSGNIVRVMQVGEERGFYYIQMEYVEGESLASYLKRNIPLEVPLALHFLKQIAVGLRDAHIENIVHRDIKPDNVLMNRKGILKIADFGLVKITENDNNLTATGQVLGTPYYISPEQCEGKNIDFRSDIYSLGIVMYYMLTGHLPFEGESSLVIVVSRLQKDPPPLSQYRENIPQQVKQLVEKMMQRHPQDRHKNTEELIDDIDELIEKHTQGYRYKASQLDIKVPKAVDFTKSKTEVKFSSAATVSNLVPGHSSGNIAANVHSAETQMSLNTSQAQQNTIAEPTAPRAMQTLATPGAQTVPTMPAPSPQTASTTPVPSPQAPPALSPLPKKKTSGLMMAGIEIFVAILIAFLVVRGVRKNQIISYTHIYDQDFGEAHSLVESDAVKKYHRTISSVVDNNSDEALQNIDTFLSQYGYTPYAEVVKEVRALVLHKKAFLADLDKQLQKIVKPTLQIQLVPPPLLNHMVKDNEQDLRSYVENHAALRKVFFLSFDDEVQEILDKNLQLLHERVAKHKAQHQQLKENIKNALEKFENGAHSLYRKTKSKIQSTDSVAQLKLVMQDYKAYTQKILNEVLYPFDDEQTKQKIKDIALSIAEKFAQDLERDAVKRRHKIVRYQGEPKKNPKKNRKNKNKAINDFFKAAQRIANDMPGFRGRIVRSQLKSMQRRLKKNPSDVIIYKLLKDFGSRNPALKKEIDQLFSDIGKEK</sequence>
<dbReference type="OrthoDB" id="9814968at2"/>
<dbReference type="Proteomes" id="UP000326354">
    <property type="component" value="Chromosome"/>
</dbReference>
<dbReference type="EMBL" id="AP019860">
    <property type="protein sequence ID" value="BBM88148.1"/>
    <property type="molecule type" value="Genomic_DNA"/>
</dbReference>
<dbReference type="Pfam" id="PF00069">
    <property type="entry name" value="Pkinase"/>
    <property type="match status" value="1"/>
</dbReference>
<keyword evidence="4 7" id="KW-0547">Nucleotide-binding</keyword>